<dbReference type="EMBL" id="KE346101">
    <property type="protein sequence ID" value="EXC26218.1"/>
    <property type="molecule type" value="Genomic_DNA"/>
</dbReference>
<organism evidence="1 2">
    <name type="scientific">Morus notabilis</name>
    <dbReference type="NCBI Taxonomy" id="981085"/>
    <lineage>
        <taxon>Eukaryota</taxon>
        <taxon>Viridiplantae</taxon>
        <taxon>Streptophyta</taxon>
        <taxon>Embryophyta</taxon>
        <taxon>Tracheophyta</taxon>
        <taxon>Spermatophyta</taxon>
        <taxon>Magnoliopsida</taxon>
        <taxon>eudicotyledons</taxon>
        <taxon>Gunneridae</taxon>
        <taxon>Pentapetalae</taxon>
        <taxon>rosids</taxon>
        <taxon>fabids</taxon>
        <taxon>Rosales</taxon>
        <taxon>Moraceae</taxon>
        <taxon>Moreae</taxon>
        <taxon>Morus</taxon>
    </lineage>
</organism>
<accession>W9SFP3</accession>
<keyword evidence="2" id="KW-1185">Reference proteome</keyword>
<dbReference type="STRING" id="981085.W9SFP3"/>
<dbReference type="GO" id="GO:0016740">
    <property type="term" value="F:transferase activity"/>
    <property type="evidence" value="ECO:0007669"/>
    <property type="project" value="UniProtKB-KW"/>
</dbReference>
<evidence type="ECO:0000313" key="2">
    <source>
        <dbReference type="Proteomes" id="UP000030645"/>
    </source>
</evidence>
<dbReference type="Proteomes" id="UP000030645">
    <property type="component" value="Unassembled WGS sequence"/>
</dbReference>
<dbReference type="InterPro" id="IPR023213">
    <property type="entry name" value="CAT-like_dom_sf"/>
</dbReference>
<protein>
    <submittedName>
        <fullName evidence="1">(Z)-3-hexen-1-ol acetyltransferase</fullName>
    </submittedName>
</protein>
<gene>
    <name evidence="1" type="ORF">L484_022786</name>
</gene>
<evidence type="ECO:0000313" key="1">
    <source>
        <dbReference type="EMBL" id="EXC26218.1"/>
    </source>
</evidence>
<name>W9SFP3_9ROSA</name>
<reference evidence="2" key="1">
    <citation type="submission" date="2013-01" db="EMBL/GenBank/DDBJ databases">
        <title>Draft Genome Sequence of a Mulberry Tree, Morus notabilis C.K. Schneid.</title>
        <authorList>
            <person name="He N."/>
            <person name="Zhao S."/>
        </authorList>
    </citation>
    <scope>NUCLEOTIDE SEQUENCE</scope>
</reference>
<keyword evidence="1" id="KW-0808">Transferase</keyword>
<proteinExistence type="predicted"/>
<dbReference type="Gene3D" id="3.30.559.10">
    <property type="entry name" value="Chloramphenicol acetyltransferase-like domain"/>
    <property type="match status" value="1"/>
</dbReference>
<sequence>MFKTVGSFIVSDNRHVGYEEVDFDWGPPVYAGVASSFPGISFYMRCENGREAGIVVPISLPLLAMERFQQKLKKMISA</sequence>
<dbReference type="AlphaFoldDB" id="W9SFP3"/>
<dbReference type="Pfam" id="PF02458">
    <property type="entry name" value="Transferase"/>
    <property type="match status" value="1"/>
</dbReference>